<dbReference type="HOGENOM" id="CLU_1058637_0_0_1"/>
<dbReference type="AlphaFoldDB" id="K1Q887"/>
<protein>
    <submittedName>
        <fullName evidence="1">Uncharacterized protein</fullName>
    </submittedName>
</protein>
<accession>K1Q887</accession>
<reference evidence="1" key="1">
    <citation type="journal article" date="2012" name="Nature">
        <title>The oyster genome reveals stress adaptation and complexity of shell formation.</title>
        <authorList>
            <person name="Zhang G."/>
            <person name="Fang X."/>
            <person name="Guo X."/>
            <person name="Li L."/>
            <person name="Luo R."/>
            <person name="Xu F."/>
            <person name="Yang P."/>
            <person name="Zhang L."/>
            <person name="Wang X."/>
            <person name="Qi H."/>
            <person name="Xiong Z."/>
            <person name="Que H."/>
            <person name="Xie Y."/>
            <person name="Holland P.W."/>
            <person name="Paps J."/>
            <person name="Zhu Y."/>
            <person name="Wu F."/>
            <person name="Chen Y."/>
            <person name="Wang J."/>
            <person name="Peng C."/>
            <person name="Meng J."/>
            <person name="Yang L."/>
            <person name="Liu J."/>
            <person name="Wen B."/>
            <person name="Zhang N."/>
            <person name="Huang Z."/>
            <person name="Zhu Q."/>
            <person name="Feng Y."/>
            <person name="Mount A."/>
            <person name="Hedgecock D."/>
            <person name="Xu Z."/>
            <person name="Liu Y."/>
            <person name="Domazet-Loso T."/>
            <person name="Du Y."/>
            <person name="Sun X."/>
            <person name="Zhang S."/>
            <person name="Liu B."/>
            <person name="Cheng P."/>
            <person name="Jiang X."/>
            <person name="Li J."/>
            <person name="Fan D."/>
            <person name="Wang W."/>
            <person name="Fu W."/>
            <person name="Wang T."/>
            <person name="Wang B."/>
            <person name="Zhang J."/>
            <person name="Peng Z."/>
            <person name="Li Y."/>
            <person name="Li N."/>
            <person name="Wang J."/>
            <person name="Chen M."/>
            <person name="He Y."/>
            <person name="Tan F."/>
            <person name="Song X."/>
            <person name="Zheng Q."/>
            <person name="Huang R."/>
            <person name="Yang H."/>
            <person name="Du X."/>
            <person name="Chen L."/>
            <person name="Yang M."/>
            <person name="Gaffney P.M."/>
            <person name="Wang S."/>
            <person name="Luo L."/>
            <person name="She Z."/>
            <person name="Ming Y."/>
            <person name="Huang W."/>
            <person name="Zhang S."/>
            <person name="Huang B."/>
            <person name="Zhang Y."/>
            <person name="Qu T."/>
            <person name="Ni P."/>
            <person name="Miao G."/>
            <person name="Wang J."/>
            <person name="Wang Q."/>
            <person name="Steinberg C.E."/>
            <person name="Wang H."/>
            <person name="Li N."/>
            <person name="Qian L."/>
            <person name="Zhang G."/>
            <person name="Li Y."/>
            <person name="Yang H."/>
            <person name="Liu X."/>
            <person name="Wang J."/>
            <person name="Yin Y."/>
            <person name="Wang J."/>
        </authorList>
    </citation>
    <scope>NUCLEOTIDE SEQUENCE [LARGE SCALE GENOMIC DNA]</scope>
    <source>
        <strain evidence="1">05x7-T-G4-1.051#20</strain>
    </source>
</reference>
<dbReference type="EMBL" id="JH818702">
    <property type="protein sequence ID" value="EKC30163.1"/>
    <property type="molecule type" value="Genomic_DNA"/>
</dbReference>
<gene>
    <name evidence="1" type="ORF">CGI_10021988</name>
</gene>
<name>K1Q887_MAGGI</name>
<proteinExistence type="predicted"/>
<dbReference type="Gene3D" id="2.60.120.260">
    <property type="entry name" value="Galactose-binding domain-like"/>
    <property type="match status" value="1"/>
</dbReference>
<organism evidence="1">
    <name type="scientific">Magallana gigas</name>
    <name type="common">Pacific oyster</name>
    <name type="synonym">Crassostrea gigas</name>
    <dbReference type="NCBI Taxonomy" id="29159"/>
    <lineage>
        <taxon>Eukaryota</taxon>
        <taxon>Metazoa</taxon>
        <taxon>Spiralia</taxon>
        <taxon>Lophotrochozoa</taxon>
        <taxon>Mollusca</taxon>
        <taxon>Bivalvia</taxon>
        <taxon>Autobranchia</taxon>
        <taxon>Pteriomorphia</taxon>
        <taxon>Ostreida</taxon>
        <taxon>Ostreoidea</taxon>
        <taxon>Ostreidae</taxon>
        <taxon>Magallana</taxon>
    </lineage>
</organism>
<sequence length="263" mass="29578">MHYLCEMWYTGWQPYRLRQFYLDVSDFPATRTRRSHSTRCYTDNTTYPDIPPNIIDIPCKQTARYVIVETTYDAPEDNPTGGAILEICEIEVYGCEIGHYGSGCRCCEGCQECDVINGTCATQLKTVESKGSSNQFPLYMYVVSGLLALSVAINVLIIIRNRRGNVKRQTGRTANQGMDVPSSTNDLVQRPVIYKIVEKDAGYQELGALSLSGYQDLMNRGMEDPSFTGGGVPRPMIYTKIEEDACYQELGSMNRSGYQDRII</sequence>
<dbReference type="InParanoid" id="K1Q887"/>
<evidence type="ECO:0000313" key="1">
    <source>
        <dbReference type="EMBL" id="EKC30163.1"/>
    </source>
</evidence>